<evidence type="ECO:0000313" key="5">
    <source>
        <dbReference type="EMBL" id="GGZ29471.1"/>
    </source>
</evidence>
<dbReference type="Gene3D" id="1.10.10.10">
    <property type="entry name" value="Winged helix-like DNA-binding domain superfamily/Winged helix DNA-binding domain"/>
    <property type="match status" value="1"/>
</dbReference>
<evidence type="ECO:0000259" key="4">
    <source>
        <dbReference type="PROSITE" id="PS50987"/>
    </source>
</evidence>
<dbReference type="EMBL" id="BMWG01000005">
    <property type="protein sequence ID" value="GGZ29471.1"/>
    <property type="molecule type" value="Genomic_DNA"/>
</dbReference>
<dbReference type="RefSeq" id="WP_190122938.1">
    <property type="nucleotide sequence ID" value="NZ_BMWG01000005.1"/>
</dbReference>
<dbReference type="InterPro" id="IPR036388">
    <property type="entry name" value="WH-like_DNA-bd_sf"/>
</dbReference>
<dbReference type="GO" id="GO:0003700">
    <property type="term" value="F:DNA-binding transcription factor activity"/>
    <property type="evidence" value="ECO:0007669"/>
    <property type="project" value="InterPro"/>
</dbReference>
<dbReference type="Pfam" id="PF12840">
    <property type="entry name" value="HTH_20"/>
    <property type="match status" value="1"/>
</dbReference>
<keyword evidence="3" id="KW-0804">Transcription</keyword>
<accession>A0A918URL8</accession>
<evidence type="ECO:0000256" key="3">
    <source>
        <dbReference type="ARBA" id="ARBA00023163"/>
    </source>
</evidence>
<gene>
    <name evidence="5" type="ORF">GCM10010387_23560</name>
</gene>
<evidence type="ECO:0000313" key="6">
    <source>
        <dbReference type="Proteomes" id="UP000630936"/>
    </source>
</evidence>
<proteinExistence type="predicted"/>
<dbReference type="PANTHER" id="PTHR33154:SF12">
    <property type="entry name" value="TRANSCRIPTIONAL REGULATORY PROTEIN"/>
    <property type="match status" value="1"/>
</dbReference>
<dbReference type="InterPro" id="IPR001845">
    <property type="entry name" value="HTH_ArsR_DNA-bd_dom"/>
</dbReference>
<dbReference type="SUPFAM" id="SSF46785">
    <property type="entry name" value="Winged helix' DNA-binding domain"/>
    <property type="match status" value="1"/>
</dbReference>
<dbReference type="CDD" id="cd00090">
    <property type="entry name" value="HTH_ARSR"/>
    <property type="match status" value="1"/>
</dbReference>
<dbReference type="GO" id="GO:0003677">
    <property type="term" value="F:DNA binding"/>
    <property type="evidence" value="ECO:0007669"/>
    <property type="project" value="UniProtKB-KW"/>
</dbReference>
<dbReference type="InterPro" id="IPR011991">
    <property type="entry name" value="ArsR-like_HTH"/>
</dbReference>
<reference evidence="5" key="2">
    <citation type="submission" date="2020-09" db="EMBL/GenBank/DDBJ databases">
        <authorList>
            <person name="Sun Q."/>
            <person name="Ohkuma M."/>
        </authorList>
    </citation>
    <scope>NUCLEOTIDE SEQUENCE</scope>
    <source>
        <strain evidence="5">JCM 4988</strain>
    </source>
</reference>
<dbReference type="InterPro" id="IPR051081">
    <property type="entry name" value="HTH_MetalResp_TranReg"/>
</dbReference>
<evidence type="ECO:0000256" key="1">
    <source>
        <dbReference type="ARBA" id="ARBA00023015"/>
    </source>
</evidence>
<name>A0A918URL8_9ACTN</name>
<dbReference type="AlphaFoldDB" id="A0A918URL8"/>
<comment type="caution">
    <text evidence="5">The sequence shown here is derived from an EMBL/GenBank/DDBJ whole genome shotgun (WGS) entry which is preliminary data.</text>
</comment>
<keyword evidence="6" id="KW-1185">Reference proteome</keyword>
<dbReference type="Proteomes" id="UP000630936">
    <property type="component" value="Unassembled WGS sequence"/>
</dbReference>
<dbReference type="NCBIfam" id="NF033788">
    <property type="entry name" value="HTH_metalloreg"/>
    <property type="match status" value="1"/>
</dbReference>
<keyword evidence="1" id="KW-0805">Transcription regulation</keyword>
<evidence type="ECO:0000256" key="2">
    <source>
        <dbReference type="ARBA" id="ARBA00023125"/>
    </source>
</evidence>
<organism evidence="5 6">
    <name type="scientific">Streptomyces inusitatus</name>
    <dbReference type="NCBI Taxonomy" id="68221"/>
    <lineage>
        <taxon>Bacteria</taxon>
        <taxon>Bacillati</taxon>
        <taxon>Actinomycetota</taxon>
        <taxon>Actinomycetes</taxon>
        <taxon>Kitasatosporales</taxon>
        <taxon>Streptomycetaceae</taxon>
        <taxon>Streptomyces</taxon>
    </lineage>
</organism>
<dbReference type="PANTHER" id="PTHR33154">
    <property type="entry name" value="TRANSCRIPTIONAL REGULATOR, ARSR FAMILY"/>
    <property type="match status" value="1"/>
</dbReference>
<protein>
    <submittedName>
        <fullName evidence="5">Transcriptional regulator</fullName>
    </submittedName>
</protein>
<feature type="domain" description="HTH arsR-type" evidence="4">
    <location>
        <begin position="6"/>
        <end position="99"/>
    </location>
</feature>
<sequence>MRTLTHPGRSDIELTAVFHALSDPTRLAIVRGLVGIEERSCGALGIPLSKSTLSHHLKVLRDAGVTHTRIEGTHRYMSLRREDLDARFPGLLDVALADDPARTGG</sequence>
<dbReference type="InterPro" id="IPR036390">
    <property type="entry name" value="WH_DNA-bd_sf"/>
</dbReference>
<dbReference type="SMART" id="SM00418">
    <property type="entry name" value="HTH_ARSR"/>
    <property type="match status" value="1"/>
</dbReference>
<dbReference type="PROSITE" id="PS50987">
    <property type="entry name" value="HTH_ARSR_2"/>
    <property type="match status" value="1"/>
</dbReference>
<reference evidence="5" key="1">
    <citation type="journal article" date="2014" name="Int. J. Syst. Evol. Microbiol.">
        <title>Complete genome sequence of Corynebacterium casei LMG S-19264T (=DSM 44701T), isolated from a smear-ripened cheese.</title>
        <authorList>
            <consortium name="US DOE Joint Genome Institute (JGI-PGF)"/>
            <person name="Walter F."/>
            <person name="Albersmeier A."/>
            <person name="Kalinowski J."/>
            <person name="Ruckert C."/>
        </authorList>
    </citation>
    <scope>NUCLEOTIDE SEQUENCE</scope>
    <source>
        <strain evidence="5">JCM 4988</strain>
    </source>
</reference>
<keyword evidence="2" id="KW-0238">DNA-binding</keyword>